<evidence type="ECO:0000313" key="5">
    <source>
        <dbReference type="Proteomes" id="UP000011761"/>
    </source>
</evidence>
<dbReference type="PANTHER" id="PTHR22889">
    <property type="entry name" value="WD REPEAT-CONTAINING PROTEIN 89"/>
    <property type="match status" value="1"/>
</dbReference>
<dbReference type="Pfam" id="PF00400">
    <property type="entry name" value="WD40"/>
    <property type="match status" value="2"/>
</dbReference>
<name>M2LWV8_BAUPA</name>
<dbReference type="STRING" id="717646.M2LWV8"/>
<feature type="repeat" description="WD" evidence="3">
    <location>
        <begin position="140"/>
        <end position="174"/>
    </location>
</feature>
<reference evidence="4 5" key="1">
    <citation type="journal article" date="2012" name="PLoS Pathog.">
        <title>Diverse lifestyles and strategies of plant pathogenesis encoded in the genomes of eighteen Dothideomycetes fungi.</title>
        <authorList>
            <person name="Ohm R.A."/>
            <person name="Feau N."/>
            <person name="Henrissat B."/>
            <person name="Schoch C.L."/>
            <person name="Horwitz B.A."/>
            <person name="Barry K.W."/>
            <person name="Condon B.J."/>
            <person name="Copeland A.C."/>
            <person name="Dhillon B."/>
            <person name="Glaser F."/>
            <person name="Hesse C.N."/>
            <person name="Kosti I."/>
            <person name="LaButti K."/>
            <person name="Lindquist E.A."/>
            <person name="Lucas S."/>
            <person name="Salamov A.A."/>
            <person name="Bradshaw R.E."/>
            <person name="Ciuffetti L."/>
            <person name="Hamelin R.C."/>
            <person name="Kema G.H.J."/>
            <person name="Lawrence C."/>
            <person name="Scott J.A."/>
            <person name="Spatafora J.W."/>
            <person name="Turgeon B.G."/>
            <person name="de Wit P.J.G.M."/>
            <person name="Zhong S."/>
            <person name="Goodwin S.B."/>
            <person name="Grigoriev I.V."/>
        </authorList>
    </citation>
    <scope>NUCLEOTIDE SEQUENCE [LARGE SCALE GENOMIC DNA]</scope>
    <source>
        <strain evidence="4 5">UAMH 10762</strain>
    </source>
</reference>
<keyword evidence="2" id="KW-0677">Repeat</keyword>
<dbReference type="AlphaFoldDB" id="M2LWV8"/>
<keyword evidence="5" id="KW-1185">Reference proteome</keyword>
<dbReference type="Gene3D" id="2.130.10.10">
    <property type="entry name" value="YVTN repeat-like/Quinoprotein amine dehydrogenase"/>
    <property type="match status" value="1"/>
</dbReference>
<dbReference type="OMA" id="PLGCEYV"/>
<sequence>MAKQVAASNLSTGPDTYMYALAHVGDYFATIASDDSLRIFDASLRQLAVTQPRNAGLACLETYDNNTVLTAGRDGIVRRCDSRAKQVSQVSEPQGRSISALACREHLVAAGTESTKEGLGDVSVLLYDLRNPAVPMRNYAESHTDSITQLAFHPVHPNGLLSGSTDGLVSLFDLGMAEEEDALQQVLNPRSAVHCAGFLSPDEVYILTTDEQFSIYSLAEAAVNGDATAQAIDFGDVRSKLDCMYVIDLLKQADGQPVVAHGHNERQTLTLTQLGKPASWAFGQSLQLPGAHGGEVVRDMLLTGDRAYSCGEDGHVRVWKWT</sequence>
<evidence type="ECO:0000256" key="3">
    <source>
        <dbReference type="PROSITE-ProRule" id="PRU00221"/>
    </source>
</evidence>
<evidence type="ECO:0000313" key="4">
    <source>
        <dbReference type="EMBL" id="EMC99162.1"/>
    </source>
</evidence>
<dbReference type="RefSeq" id="XP_007673585.1">
    <property type="nucleotide sequence ID" value="XM_007675395.1"/>
</dbReference>
<dbReference type="InterPro" id="IPR039328">
    <property type="entry name" value="WDR89"/>
</dbReference>
<dbReference type="GeneID" id="19111493"/>
<dbReference type="eggNOG" id="KOG1188">
    <property type="taxonomic scope" value="Eukaryota"/>
</dbReference>
<evidence type="ECO:0000256" key="1">
    <source>
        <dbReference type="ARBA" id="ARBA00022574"/>
    </source>
</evidence>
<evidence type="ECO:0000256" key="2">
    <source>
        <dbReference type="ARBA" id="ARBA00022737"/>
    </source>
</evidence>
<dbReference type="SMART" id="SM00320">
    <property type="entry name" value="WD40"/>
    <property type="match status" value="4"/>
</dbReference>
<dbReference type="PANTHER" id="PTHR22889:SF0">
    <property type="entry name" value="WD REPEAT-CONTAINING PROTEIN 89"/>
    <property type="match status" value="1"/>
</dbReference>
<dbReference type="SUPFAM" id="SSF50978">
    <property type="entry name" value="WD40 repeat-like"/>
    <property type="match status" value="1"/>
</dbReference>
<dbReference type="InterPro" id="IPR036322">
    <property type="entry name" value="WD40_repeat_dom_sf"/>
</dbReference>
<dbReference type="PROSITE" id="PS50082">
    <property type="entry name" value="WD_REPEATS_2"/>
    <property type="match status" value="1"/>
</dbReference>
<organism evidence="4 5">
    <name type="scientific">Baudoinia panamericana (strain UAMH 10762)</name>
    <name type="common">Angels' share fungus</name>
    <name type="synonym">Baudoinia compniacensis (strain UAMH 10762)</name>
    <dbReference type="NCBI Taxonomy" id="717646"/>
    <lineage>
        <taxon>Eukaryota</taxon>
        <taxon>Fungi</taxon>
        <taxon>Dikarya</taxon>
        <taxon>Ascomycota</taxon>
        <taxon>Pezizomycotina</taxon>
        <taxon>Dothideomycetes</taxon>
        <taxon>Dothideomycetidae</taxon>
        <taxon>Mycosphaerellales</taxon>
        <taxon>Teratosphaeriaceae</taxon>
        <taxon>Baudoinia</taxon>
    </lineage>
</organism>
<keyword evidence="1 3" id="KW-0853">WD repeat</keyword>
<dbReference type="KEGG" id="bcom:BAUCODRAFT_31478"/>
<gene>
    <name evidence="4" type="ORF">BAUCODRAFT_31478</name>
</gene>
<dbReference type="Proteomes" id="UP000011761">
    <property type="component" value="Unassembled WGS sequence"/>
</dbReference>
<dbReference type="HOGENOM" id="CLU_037323_3_1_1"/>
<proteinExistence type="predicted"/>
<accession>M2LWV8</accession>
<dbReference type="OrthoDB" id="25131at2759"/>
<dbReference type="InterPro" id="IPR015943">
    <property type="entry name" value="WD40/YVTN_repeat-like_dom_sf"/>
</dbReference>
<protein>
    <submittedName>
        <fullName evidence="4">Uncharacterized protein</fullName>
    </submittedName>
</protein>
<dbReference type="EMBL" id="KB445552">
    <property type="protein sequence ID" value="EMC99162.1"/>
    <property type="molecule type" value="Genomic_DNA"/>
</dbReference>
<dbReference type="InterPro" id="IPR001680">
    <property type="entry name" value="WD40_rpt"/>
</dbReference>